<sequence>MGEAGVARLSALAAEDNEDGTAWPASLGRDPGSVGLDAPRMHGRPDSCQVPVMLDSGGADVFPREVIFVDPGPAQPTASPAP</sequence>
<feature type="region of interest" description="Disordered" evidence="1">
    <location>
        <begin position="16"/>
        <end position="36"/>
    </location>
</feature>
<gene>
    <name evidence="2" type="ORF">GCM10020367_60370</name>
</gene>
<dbReference type="EMBL" id="BAAAYL010000001">
    <property type="protein sequence ID" value="GAA3378917.1"/>
    <property type="molecule type" value="Genomic_DNA"/>
</dbReference>
<evidence type="ECO:0000313" key="3">
    <source>
        <dbReference type="Proteomes" id="UP001499990"/>
    </source>
</evidence>
<organism evidence="2 3">
    <name type="scientific">Streptomyces sannanensis</name>
    <dbReference type="NCBI Taxonomy" id="285536"/>
    <lineage>
        <taxon>Bacteria</taxon>
        <taxon>Bacillati</taxon>
        <taxon>Actinomycetota</taxon>
        <taxon>Actinomycetes</taxon>
        <taxon>Kitasatosporales</taxon>
        <taxon>Streptomycetaceae</taxon>
        <taxon>Streptomyces</taxon>
    </lineage>
</organism>
<keyword evidence="3" id="KW-1185">Reference proteome</keyword>
<protein>
    <submittedName>
        <fullName evidence="2">Uncharacterized protein</fullName>
    </submittedName>
</protein>
<name>A0ABP6SKQ2_9ACTN</name>
<proteinExistence type="predicted"/>
<reference evidence="3" key="1">
    <citation type="journal article" date="2019" name="Int. J. Syst. Evol. Microbiol.">
        <title>The Global Catalogue of Microorganisms (GCM) 10K type strain sequencing project: providing services to taxonomists for standard genome sequencing and annotation.</title>
        <authorList>
            <consortium name="The Broad Institute Genomics Platform"/>
            <consortium name="The Broad Institute Genome Sequencing Center for Infectious Disease"/>
            <person name="Wu L."/>
            <person name="Ma J."/>
        </authorList>
    </citation>
    <scope>NUCLEOTIDE SEQUENCE [LARGE SCALE GENOMIC DNA]</scope>
    <source>
        <strain evidence="3">JCM 9651</strain>
    </source>
</reference>
<dbReference type="Proteomes" id="UP001499990">
    <property type="component" value="Unassembled WGS sequence"/>
</dbReference>
<evidence type="ECO:0000256" key="1">
    <source>
        <dbReference type="SAM" id="MobiDB-lite"/>
    </source>
</evidence>
<evidence type="ECO:0000313" key="2">
    <source>
        <dbReference type="EMBL" id="GAA3378917.1"/>
    </source>
</evidence>
<comment type="caution">
    <text evidence="2">The sequence shown here is derived from an EMBL/GenBank/DDBJ whole genome shotgun (WGS) entry which is preliminary data.</text>
</comment>
<accession>A0ABP6SKQ2</accession>